<evidence type="ECO:0000256" key="1">
    <source>
        <dbReference type="ARBA" id="ARBA00005879"/>
    </source>
</evidence>
<keyword evidence="7" id="KW-0627">Porphyrin biosynthesis</keyword>
<dbReference type="UniPathway" id="UPA00262">
    <property type="reaction ID" value="UER00211"/>
</dbReference>
<dbReference type="SUPFAM" id="SSF53790">
    <property type="entry name" value="Tetrapyrrole methylase"/>
    <property type="match status" value="1"/>
</dbReference>
<feature type="domain" description="Tetrapyrrole methylase" evidence="11">
    <location>
        <begin position="20"/>
        <end position="228"/>
    </location>
</feature>
<dbReference type="Gene3D" id="3.40.1010.10">
    <property type="entry name" value="Cobalt-precorrin-4 Transmethylase, Domain 1"/>
    <property type="match status" value="1"/>
</dbReference>
<dbReference type="EC" id="2.1.1.107" evidence="2"/>
<dbReference type="Proteomes" id="UP000298714">
    <property type="component" value="Chromosome"/>
</dbReference>
<sequence>MRIPMPFTHSLSRHASGGRISLVGAGPGDPDLLTVRAARALGAADVVVHDGLVDPRILDLVRPEALLINVAKRRDHHSMPQDAINALLVAEAQSGQYVVRLKGGDPFIFGRGGEEMEAAHAAGVPVDIIPGITAALGCAAGVGMPLTHRELASSVTFVAGQKRDLAAQDWRGLAGPGRTLVIYMGLATAADTSAKLMADGQPASTPVAIIENGARPDARVLRGRLDRLADLVREHNVQSPALIVVGAVAAYAALTPQTFAIPALENAESE</sequence>
<keyword evidence="3" id="KW-0169">Cobalamin biosynthesis</keyword>
<name>A0A4D7BVJ3_9SPHN</name>
<evidence type="ECO:0000256" key="3">
    <source>
        <dbReference type="ARBA" id="ARBA00022573"/>
    </source>
</evidence>
<comment type="pathway">
    <text evidence="9">Cofactor biosynthesis; adenosylcobalamin biosynthesis; precorrin-2 from uroporphyrinogen III: step 1/1.</text>
</comment>
<dbReference type="InterPro" id="IPR000878">
    <property type="entry name" value="4pyrrol_Mease"/>
</dbReference>
<evidence type="ECO:0000313" key="13">
    <source>
        <dbReference type="Proteomes" id="UP000298714"/>
    </source>
</evidence>
<evidence type="ECO:0000256" key="4">
    <source>
        <dbReference type="ARBA" id="ARBA00022603"/>
    </source>
</evidence>
<dbReference type="NCBIfam" id="TIGR01469">
    <property type="entry name" value="cobA_cysG_Cterm"/>
    <property type="match status" value="1"/>
</dbReference>
<protein>
    <recommendedName>
        <fullName evidence="2">uroporphyrinogen-III C-methyltransferase</fullName>
        <ecNumber evidence="2">2.1.1.107</ecNumber>
    </recommendedName>
</protein>
<dbReference type="PROSITE" id="PS00839">
    <property type="entry name" value="SUMT_1"/>
    <property type="match status" value="1"/>
</dbReference>
<dbReference type="InterPro" id="IPR035996">
    <property type="entry name" value="4pyrrol_Methylase_sf"/>
</dbReference>
<dbReference type="InterPro" id="IPR050161">
    <property type="entry name" value="Siro_Cobalamin_biosynth"/>
</dbReference>
<gene>
    <name evidence="12" type="primary">cobA</name>
    <name evidence="12" type="ORF">E6W36_08265</name>
</gene>
<dbReference type="GO" id="GO:0009236">
    <property type="term" value="P:cobalamin biosynthetic process"/>
    <property type="evidence" value="ECO:0007669"/>
    <property type="project" value="UniProtKB-KW"/>
</dbReference>
<dbReference type="PANTHER" id="PTHR45790:SF3">
    <property type="entry name" value="S-ADENOSYL-L-METHIONINE-DEPENDENT UROPORPHYRINOGEN III METHYLTRANSFERASE, CHLOROPLASTIC"/>
    <property type="match status" value="1"/>
</dbReference>
<evidence type="ECO:0000256" key="10">
    <source>
        <dbReference type="RuleBase" id="RU003960"/>
    </source>
</evidence>
<dbReference type="FunFam" id="3.40.1010.10:FF:000001">
    <property type="entry name" value="Siroheme synthase"/>
    <property type="match status" value="1"/>
</dbReference>
<dbReference type="PROSITE" id="PS00840">
    <property type="entry name" value="SUMT_2"/>
    <property type="match status" value="1"/>
</dbReference>
<dbReference type="AlphaFoldDB" id="A0A4D7BVJ3"/>
<dbReference type="Pfam" id="PF00590">
    <property type="entry name" value="TP_methylase"/>
    <property type="match status" value="1"/>
</dbReference>
<dbReference type="GO" id="GO:0004851">
    <property type="term" value="F:uroporphyrin-III C-methyltransferase activity"/>
    <property type="evidence" value="ECO:0007669"/>
    <property type="project" value="UniProtKB-EC"/>
</dbReference>
<dbReference type="InterPro" id="IPR003043">
    <property type="entry name" value="Uropor_MeTrfase_CS"/>
</dbReference>
<dbReference type="GO" id="GO:0019354">
    <property type="term" value="P:siroheme biosynthetic process"/>
    <property type="evidence" value="ECO:0007669"/>
    <property type="project" value="UniProtKB-UniPathway"/>
</dbReference>
<evidence type="ECO:0000259" key="11">
    <source>
        <dbReference type="Pfam" id="PF00590"/>
    </source>
</evidence>
<keyword evidence="6" id="KW-0949">S-adenosyl-L-methionine</keyword>
<dbReference type="CDD" id="cd11642">
    <property type="entry name" value="SUMT"/>
    <property type="match status" value="1"/>
</dbReference>
<proteinExistence type="inferred from homology"/>
<organism evidence="12 13">
    <name type="scientific">Hankyongella ginsenosidimutans</name>
    <dbReference type="NCBI Taxonomy" id="1763828"/>
    <lineage>
        <taxon>Bacteria</taxon>
        <taxon>Pseudomonadati</taxon>
        <taxon>Pseudomonadota</taxon>
        <taxon>Alphaproteobacteria</taxon>
        <taxon>Sphingomonadales</taxon>
        <taxon>Sphingomonadaceae</taxon>
        <taxon>Hankyongella</taxon>
    </lineage>
</organism>
<keyword evidence="13" id="KW-1185">Reference proteome</keyword>
<dbReference type="PANTHER" id="PTHR45790">
    <property type="entry name" value="SIROHEME SYNTHASE-RELATED"/>
    <property type="match status" value="1"/>
</dbReference>
<accession>A0A4D7BVJ3</accession>
<evidence type="ECO:0000256" key="7">
    <source>
        <dbReference type="ARBA" id="ARBA00023244"/>
    </source>
</evidence>
<keyword evidence="4 10" id="KW-0489">Methyltransferase</keyword>
<evidence type="ECO:0000256" key="6">
    <source>
        <dbReference type="ARBA" id="ARBA00022691"/>
    </source>
</evidence>
<reference evidence="13" key="1">
    <citation type="submission" date="2019-04" db="EMBL/GenBank/DDBJ databases">
        <title>Complete genome sequence of Sphingomonas sp. W1-2-3.</title>
        <authorList>
            <person name="Im W.T."/>
        </authorList>
    </citation>
    <scope>NUCLEOTIDE SEQUENCE [LARGE SCALE GENOMIC DNA]</scope>
    <source>
        <strain evidence="13">W1-2-3</strain>
    </source>
</reference>
<dbReference type="NCBIfam" id="NF004790">
    <property type="entry name" value="PRK06136.1"/>
    <property type="match status" value="1"/>
</dbReference>
<dbReference type="EMBL" id="CP039704">
    <property type="protein sequence ID" value="QCI79539.1"/>
    <property type="molecule type" value="Genomic_DNA"/>
</dbReference>
<keyword evidence="5 10" id="KW-0808">Transferase</keyword>
<dbReference type="FunFam" id="3.30.950.10:FF:000001">
    <property type="entry name" value="Siroheme synthase"/>
    <property type="match status" value="1"/>
</dbReference>
<evidence type="ECO:0000256" key="5">
    <source>
        <dbReference type="ARBA" id="ARBA00022679"/>
    </source>
</evidence>
<comment type="similarity">
    <text evidence="1 10">Belongs to the precorrin methyltransferase family.</text>
</comment>
<dbReference type="InterPro" id="IPR014777">
    <property type="entry name" value="4pyrrole_Mease_sub1"/>
</dbReference>
<evidence type="ECO:0000256" key="8">
    <source>
        <dbReference type="ARBA" id="ARBA00025705"/>
    </source>
</evidence>
<evidence type="ECO:0000313" key="12">
    <source>
        <dbReference type="EMBL" id="QCI79539.1"/>
    </source>
</evidence>
<dbReference type="GO" id="GO:0032259">
    <property type="term" value="P:methylation"/>
    <property type="evidence" value="ECO:0007669"/>
    <property type="project" value="UniProtKB-KW"/>
</dbReference>
<comment type="pathway">
    <text evidence="8">Porphyrin-containing compound metabolism; siroheme biosynthesis; precorrin-2 from uroporphyrinogen III: step 1/1.</text>
</comment>
<dbReference type="Gene3D" id="3.30.950.10">
    <property type="entry name" value="Methyltransferase, Cobalt-precorrin-4 Transmethylase, Domain 2"/>
    <property type="match status" value="1"/>
</dbReference>
<dbReference type="InterPro" id="IPR006366">
    <property type="entry name" value="CobA/CysG_C"/>
</dbReference>
<dbReference type="InterPro" id="IPR014776">
    <property type="entry name" value="4pyrrole_Mease_sub2"/>
</dbReference>
<evidence type="ECO:0000256" key="2">
    <source>
        <dbReference type="ARBA" id="ARBA00012162"/>
    </source>
</evidence>
<dbReference type="KEGG" id="hgn:E6W36_08265"/>
<evidence type="ECO:0000256" key="9">
    <source>
        <dbReference type="ARBA" id="ARBA00060548"/>
    </source>
</evidence>